<evidence type="ECO:0000256" key="1">
    <source>
        <dbReference type="SAM" id="MobiDB-lite"/>
    </source>
</evidence>
<feature type="region of interest" description="Disordered" evidence="1">
    <location>
        <begin position="260"/>
        <end position="282"/>
    </location>
</feature>
<accession>A0A7S1XA32</accession>
<evidence type="ECO:0000313" key="2">
    <source>
        <dbReference type="EMBL" id="CAD9224863.1"/>
    </source>
</evidence>
<name>A0A7S1XA32_9RHOD</name>
<organism evidence="2">
    <name type="scientific">Compsopogon caeruleus</name>
    <dbReference type="NCBI Taxonomy" id="31354"/>
    <lineage>
        <taxon>Eukaryota</taxon>
        <taxon>Rhodophyta</taxon>
        <taxon>Compsopogonophyceae</taxon>
        <taxon>Compsopogonales</taxon>
        <taxon>Compsopogonaceae</taxon>
        <taxon>Compsopogon</taxon>
    </lineage>
</organism>
<dbReference type="EMBL" id="HBGH01001973">
    <property type="protein sequence ID" value="CAD9224863.1"/>
    <property type="molecule type" value="Transcribed_RNA"/>
</dbReference>
<reference evidence="2" key="1">
    <citation type="submission" date="2021-01" db="EMBL/GenBank/DDBJ databases">
        <authorList>
            <person name="Corre E."/>
            <person name="Pelletier E."/>
            <person name="Niang G."/>
            <person name="Scheremetjew M."/>
            <person name="Finn R."/>
            <person name="Kale V."/>
            <person name="Holt S."/>
            <person name="Cochrane G."/>
            <person name="Meng A."/>
            <person name="Brown T."/>
            <person name="Cohen L."/>
        </authorList>
    </citation>
    <scope>NUCLEOTIDE SEQUENCE</scope>
    <source>
        <strain evidence="2">SAG 36.94</strain>
    </source>
</reference>
<protein>
    <submittedName>
        <fullName evidence="2">Uncharacterized protein</fullName>
    </submittedName>
</protein>
<proteinExistence type="predicted"/>
<sequence>MEISNRLEQDLEDAWMDSLPSEDERMSEDQVEESARVEGRRRVLFRLVLRVLTYFAYDTASYHNWKDLGRLTKVLAETGIDEALPSWKDSSPSSSLSSSPSLSVVRRLVSRALETLVPCAISTVLVWVLEFRRRQFVSADAQGIFRWGRLLFRVFHRVARQAIVCRLFFPVESVEYSLCSALAIFCSFFREECLYSVWKITTWPQFFCWRQGLRASIRSLLYAFVFSLPLQELLPDTFSVSKRRTNVKKLIFFTGAALSSRSIPGPSLSDSLSTPCLDTTDG</sequence>
<dbReference type="AlphaFoldDB" id="A0A7S1XA32"/>
<gene>
    <name evidence="2" type="ORF">CCAE0312_LOCUS1052</name>
</gene>